<accession>A0ABV0TYN7</accession>
<name>A0ABV0TYN7_9TELE</name>
<reference evidence="1 2" key="1">
    <citation type="submission" date="2021-06" db="EMBL/GenBank/DDBJ databases">
        <authorList>
            <person name="Palmer J.M."/>
        </authorList>
    </citation>
    <scope>NUCLEOTIDE SEQUENCE [LARGE SCALE GENOMIC DNA]</scope>
    <source>
        <strain evidence="2">if_2019</strain>
        <tissue evidence="1">Muscle</tissue>
    </source>
</reference>
<dbReference type="EMBL" id="JAHRIQ010050473">
    <property type="protein sequence ID" value="MEQ2238037.1"/>
    <property type="molecule type" value="Genomic_DNA"/>
</dbReference>
<comment type="caution">
    <text evidence="1">The sequence shown here is derived from an EMBL/GenBank/DDBJ whole genome shotgun (WGS) entry which is preliminary data.</text>
</comment>
<keyword evidence="2" id="KW-1185">Reference proteome</keyword>
<gene>
    <name evidence="1" type="ORF">ILYODFUR_029247</name>
</gene>
<dbReference type="Proteomes" id="UP001482620">
    <property type="component" value="Unassembled WGS sequence"/>
</dbReference>
<protein>
    <submittedName>
        <fullName evidence="1">Uncharacterized protein</fullName>
    </submittedName>
</protein>
<evidence type="ECO:0000313" key="1">
    <source>
        <dbReference type="EMBL" id="MEQ2238037.1"/>
    </source>
</evidence>
<organism evidence="1 2">
    <name type="scientific">Ilyodon furcidens</name>
    <name type="common">goldbreast splitfin</name>
    <dbReference type="NCBI Taxonomy" id="33524"/>
    <lineage>
        <taxon>Eukaryota</taxon>
        <taxon>Metazoa</taxon>
        <taxon>Chordata</taxon>
        <taxon>Craniata</taxon>
        <taxon>Vertebrata</taxon>
        <taxon>Euteleostomi</taxon>
        <taxon>Actinopterygii</taxon>
        <taxon>Neopterygii</taxon>
        <taxon>Teleostei</taxon>
        <taxon>Neoteleostei</taxon>
        <taxon>Acanthomorphata</taxon>
        <taxon>Ovalentaria</taxon>
        <taxon>Atherinomorphae</taxon>
        <taxon>Cyprinodontiformes</taxon>
        <taxon>Goodeidae</taxon>
        <taxon>Ilyodon</taxon>
    </lineage>
</organism>
<proteinExistence type="predicted"/>
<sequence>MTCVAQCKQVVRTTVTVSNSVIGRSIGDMLDSLFKHRRVLASCSFAEMTAHRMFLVVTCQIMPHHCWMCQQDSTSQCENTVNWKGSDSESIMDCNQITGCLNKCKCVSCKPSATKENA</sequence>
<evidence type="ECO:0000313" key="2">
    <source>
        <dbReference type="Proteomes" id="UP001482620"/>
    </source>
</evidence>